<feature type="region of interest" description="Disordered" evidence="1">
    <location>
        <begin position="40"/>
        <end position="59"/>
    </location>
</feature>
<dbReference type="AlphaFoldDB" id="A0A6A5U5Q1"/>
<dbReference type="Proteomes" id="UP000800035">
    <property type="component" value="Unassembled WGS sequence"/>
</dbReference>
<dbReference type="EMBL" id="ML976983">
    <property type="protein sequence ID" value="KAF1960175.1"/>
    <property type="molecule type" value="Genomic_DNA"/>
</dbReference>
<keyword evidence="4" id="KW-1185">Reference proteome</keyword>
<proteinExistence type="predicted"/>
<dbReference type="Pfam" id="PF13843">
    <property type="entry name" value="DDE_Tnp_1_7"/>
    <property type="match status" value="1"/>
</dbReference>
<gene>
    <name evidence="3" type="ORF">CC80DRAFT_582566</name>
</gene>
<evidence type="ECO:0000259" key="2">
    <source>
        <dbReference type="Pfam" id="PF13843"/>
    </source>
</evidence>
<dbReference type="InterPro" id="IPR029526">
    <property type="entry name" value="PGBD"/>
</dbReference>
<feature type="domain" description="PiggyBac transposable element-derived protein" evidence="2">
    <location>
        <begin position="80"/>
        <end position="181"/>
    </location>
</feature>
<name>A0A6A5U5Q1_9PLEO</name>
<dbReference type="PANTHER" id="PTHR46599:SF3">
    <property type="entry name" value="PIGGYBAC TRANSPOSABLE ELEMENT-DERIVED PROTEIN 4"/>
    <property type="match status" value="1"/>
</dbReference>
<dbReference type="PANTHER" id="PTHR46599">
    <property type="entry name" value="PIGGYBAC TRANSPOSABLE ELEMENT-DERIVED PROTEIN 4"/>
    <property type="match status" value="1"/>
</dbReference>
<protein>
    <recommendedName>
        <fullName evidence="2">PiggyBac transposable element-derived protein domain-containing protein</fullName>
    </recommendedName>
</protein>
<organism evidence="3 4">
    <name type="scientific">Byssothecium circinans</name>
    <dbReference type="NCBI Taxonomy" id="147558"/>
    <lineage>
        <taxon>Eukaryota</taxon>
        <taxon>Fungi</taxon>
        <taxon>Dikarya</taxon>
        <taxon>Ascomycota</taxon>
        <taxon>Pezizomycotina</taxon>
        <taxon>Dothideomycetes</taxon>
        <taxon>Pleosporomycetidae</taxon>
        <taxon>Pleosporales</taxon>
        <taxon>Massarineae</taxon>
        <taxon>Massarinaceae</taxon>
        <taxon>Byssothecium</taxon>
    </lineage>
</organism>
<accession>A0A6A5U5Q1</accession>
<dbReference type="OrthoDB" id="4851390at2759"/>
<evidence type="ECO:0000256" key="1">
    <source>
        <dbReference type="SAM" id="MobiDB-lite"/>
    </source>
</evidence>
<evidence type="ECO:0000313" key="3">
    <source>
        <dbReference type="EMBL" id="KAF1960175.1"/>
    </source>
</evidence>
<evidence type="ECO:0000313" key="4">
    <source>
        <dbReference type="Proteomes" id="UP000800035"/>
    </source>
</evidence>
<reference evidence="3" key="1">
    <citation type="journal article" date="2020" name="Stud. Mycol.">
        <title>101 Dothideomycetes genomes: a test case for predicting lifestyles and emergence of pathogens.</title>
        <authorList>
            <person name="Haridas S."/>
            <person name="Albert R."/>
            <person name="Binder M."/>
            <person name="Bloem J."/>
            <person name="Labutti K."/>
            <person name="Salamov A."/>
            <person name="Andreopoulos B."/>
            <person name="Baker S."/>
            <person name="Barry K."/>
            <person name="Bills G."/>
            <person name="Bluhm B."/>
            <person name="Cannon C."/>
            <person name="Castanera R."/>
            <person name="Culley D."/>
            <person name="Daum C."/>
            <person name="Ezra D."/>
            <person name="Gonzalez J."/>
            <person name="Henrissat B."/>
            <person name="Kuo A."/>
            <person name="Liang C."/>
            <person name="Lipzen A."/>
            <person name="Lutzoni F."/>
            <person name="Magnuson J."/>
            <person name="Mondo S."/>
            <person name="Nolan M."/>
            <person name="Ohm R."/>
            <person name="Pangilinan J."/>
            <person name="Park H.-J."/>
            <person name="Ramirez L."/>
            <person name="Alfaro M."/>
            <person name="Sun H."/>
            <person name="Tritt A."/>
            <person name="Yoshinaga Y."/>
            <person name="Zwiers L.-H."/>
            <person name="Turgeon B."/>
            <person name="Goodwin S."/>
            <person name="Spatafora J."/>
            <person name="Crous P."/>
            <person name="Grigoriev I."/>
        </authorList>
    </citation>
    <scope>NUCLEOTIDE SEQUENCE</scope>
    <source>
        <strain evidence="3">CBS 675.92</strain>
    </source>
</reference>
<sequence>MSAEESGPSDTSDTSVRSCIIVDVLPEDLEVSCTADCTPERCDNSTVRPNEPPAESGPPGTFIPFNVPARPPFIHELPGTPIDLLLQFIPRSLVQKWAQWTNEAPLLKEGPYAKNSRVHSWKNTSVDEIYLFLGILIYMGIHCESKISRYWSTQQQNEDPIHLFTRFIPRNRFQITSGTHLWAPPTCGHPKNASTP</sequence>